<keyword evidence="2" id="KW-1185">Reference proteome</keyword>
<proteinExistence type="predicted"/>
<dbReference type="EMBL" id="JACHHW010000006">
    <property type="protein sequence ID" value="MBB5188321.1"/>
    <property type="molecule type" value="Genomic_DNA"/>
</dbReference>
<dbReference type="RefSeq" id="WP_184463554.1">
    <property type="nucleotide sequence ID" value="NZ_JACHHW010000006.1"/>
</dbReference>
<gene>
    <name evidence="1" type="ORF">HNQ57_002600</name>
</gene>
<reference evidence="1 2" key="1">
    <citation type="submission" date="2020-08" db="EMBL/GenBank/DDBJ databases">
        <title>Genomic Encyclopedia of Type Strains, Phase IV (KMG-IV): sequencing the most valuable type-strain genomes for metagenomic binning, comparative biology and taxonomic classification.</title>
        <authorList>
            <person name="Goeker M."/>
        </authorList>
    </citation>
    <scope>NUCLEOTIDE SEQUENCE [LARGE SCALE GENOMIC DNA]</scope>
    <source>
        <strain evidence="1 2">DSM 25701</strain>
    </source>
</reference>
<dbReference type="Proteomes" id="UP000536640">
    <property type="component" value="Unassembled WGS sequence"/>
</dbReference>
<protein>
    <submittedName>
        <fullName evidence="1">Uncharacterized protein</fullName>
    </submittedName>
</protein>
<name>A0A840R7K4_9GAMM</name>
<sequence>MLTQAQKEELRRFAEFIVEQQNWHLLPWSDALSGAYPLRPTAEEVEMEFDQLSQKAVRIMSGGSLAYEYDNIDDHARMILLESAKTFRLYSQQD</sequence>
<evidence type="ECO:0000313" key="2">
    <source>
        <dbReference type="Proteomes" id="UP000536640"/>
    </source>
</evidence>
<organism evidence="1 2">
    <name type="scientific">Zhongshania antarctica</name>
    <dbReference type="NCBI Taxonomy" id="641702"/>
    <lineage>
        <taxon>Bacteria</taxon>
        <taxon>Pseudomonadati</taxon>
        <taxon>Pseudomonadota</taxon>
        <taxon>Gammaproteobacteria</taxon>
        <taxon>Cellvibrionales</taxon>
        <taxon>Spongiibacteraceae</taxon>
        <taxon>Zhongshania</taxon>
    </lineage>
</organism>
<dbReference type="AlphaFoldDB" id="A0A840R7K4"/>
<accession>A0A840R7K4</accession>
<comment type="caution">
    <text evidence="1">The sequence shown here is derived from an EMBL/GenBank/DDBJ whole genome shotgun (WGS) entry which is preliminary data.</text>
</comment>
<evidence type="ECO:0000313" key="1">
    <source>
        <dbReference type="EMBL" id="MBB5188321.1"/>
    </source>
</evidence>